<evidence type="ECO:0000313" key="3">
    <source>
        <dbReference type="WBParaSite" id="PDA_v2.g13276.t1"/>
    </source>
</evidence>
<name>A0A914PEU4_9BILA</name>
<feature type="compositionally biased region" description="Basic and acidic residues" evidence="1">
    <location>
        <begin position="46"/>
        <end position="59"/>
    </location>
</feature>
<protein>
    <submittedName>
        <fullName evidence="3">Uncharacterized protein</fullName>
    </submittedName>
</protein>
<feature type="compositionally biased region" description="Acidic residues" evidence="1">
    <location>
        <begin position="74"/>
        <end position="84"/>
    </location>
</feature>
<keyword evidence="2" id="KW-1185">Reference proteome</keyword>
<feature type="region of interest" description="Disordered" evidence="1">
    <location>
        <begin position="1"/>
        <end position="84"/>
    </location>
</feature>
<feature type="compositionally biased region" description="Basic and acidic residues" evidence="1">
    <location>
        <begin position="1"/>
        <end position="31"/>
    </location>
</feature>
<accession>A0A914PEU4</accession>
<dbReference type="AlphaFoldDB" id="A0A914PEU4"/>
<evidence type="ECO:0000313" key="2">
    <source>
        <dbReference type="Proteomes" id="UP000887578"/>
    </source>
</evidence>
<evidence type="ECO:0000256" key="1">
    <source>
        <dbReference type="SAM" id="MobiDB-lite"/>
    </source>
</evidence>
<dbReference type="WBParaSite" id="PDA_v2.g13276.t1">
    <property type="protein sequence ID" value="PDA_v2.g13276.t1"/>
    <property type="gene ID" value="PDA_v2.g13276"/>
</dbReference>
<organism evidence="2 3">
    <name type="scientific">Panagrolaimus davidi</name>
    <dbReference type="NCBI Taxonomy" id="227884"/>
    <lineage>
        <taxon>Eukaryota</taxon>
        <taxon>Metazoa</taxon>
        <taxon>Ecdysozoa</taxon>
        <taxon>Nematoda</taxon>
        <taxon>Chromadorea</taxon>
        <taxon>Rhabditida</taxon>
        <taxon>Tylenchina</taxon>
        <taxon>Panagrolaimomorpha</taxon>
        <taxon>Panagrolaimoidea</taxon>
        <taxon>Panagrolaimidae</taxon>
        <taxon>Panagrolaimus</taxon>
    </lineage>
</organism>
<reference evidence="3" key="1">
    <citation type="submission" date="2022-11" db="UniProtKB">
        <authorList>
            <consortium name="WormBaseParasite"/>
        </authorList>
    </citation>
    <scope>IDENTIFICATION</scope>
</reference>
<proteinExistence type="predicted"/>
<dbReference type="Proteomes" id="UP000887578">
    <property type="component" value="Unplaced"/>
</dbReference>
<sequence>MGGLDNKRCESKMDTRLREDGKREWVQFRDGHKYHKKTTKSNAKSPKTEPRSRTSSEPKLKKRHTKRITRPDGTVEEDIIEEFE</sequence>